<dbReference type="Pfam" id="PF05649">
    <property type="entry name" value="Peptidase_M13_N"/>
    <property type="match status" value="1"/>
</dbReference>
<dbReference type="CDD" id="cd08662">
    <property type="entry name" value="M13"/>
    <property type="match status" value="1"/>
</dbReference>
<dbReference type="PROSITE" id="PS51257">
    <property type="entry name" value="PROKAR_LIPOPROTEIN"/>
    <property type="match status" value="1"/>
</dbReference>
<keyword evidence="6" id="KW-0862">Zinc</keyword>
<comment type="cofactor">
    <cofactor evidence="1">
        <name>Zn(2+)</name>
        <dbReference type="ChEBI" id="CHEBI:29105"/>
    </cofactor>
</comment>
<name>A0A8J6QBL1_9FLAO</name>
<evidence type="ECO:0000259" key="8">
    <source>
        <dbReference type="Pfam" id="PF01431"/>
    </source>
</evidence>
<dbReference type="InterPro" id="IPR018497">
    <property type="entry name" value="Peptidase_M13_C"/>
</dbReference>
<evidence type="ECO:0000256" key="6">
    <source>
        <dbReference type="ARBA" id="ARBA00022833"/>
    </source>
</evidence>
<accession>A0A8J6QBL1</accession>
<evidence type="ECO:0000256" key="1">
    <source>
        <dbReference type="ARBA" id="ARBA00001947"/>
    </source>
</evidence>
<dbReference type="SUPFAM" id="SSF55486">
    <property type="entry name" value="Metalloproteases ('zincins'), catalytic domain"/>
    <property type="match status" value="1"/>
</dbReference>
<evidence type="ECO:0000256" key="3">
    <source>
        <dbReference type="ARBA" id="ARBA00022670"/>
    </source>
</evidence>
<feature type="domain" description="Peptidase M13 N-terminal" evidence="9">
    <location>
        <begin position="50"/>
        <end position="436"/>
    </location>
</feature>
<keyword evidence="5" id="KW-0378">Hydrolase</keyword>
<organism evidence="10 11">
    <name type="scientific">Aestuariibaculum suncheonense</name>
    <dbReference type="NCBI Taxonomy" id="1028745"/>
    <lineage>
        <taxon>Bacteria</taxon>
        <taxon>Pseudomonadati</taxon>
        <taxon>Bacteroidota</taxon>
        <taxon>Flavobacteriia</taxon>
        <taxon>Flavobacteriales</taxon>
        <taxon>Flavobacteriaceae</taxon>
    </lineage>
</organism>
<dbReference type="RefSeq" id="WP_188217066.1">
    <property type="nucleotide sequence ID" value="NZ_BAABGH010000002.1"/>
</dbReference>
<sequence>MKTNLNLRPFLGLSLVLAISSCKNEAKNDTTQVAQTPGINLEFMDPSVKPQNDFFKFVNGKWLETTQIPDDQTRWGSFNELRKKTDEDALAILKHAMSDNKDIKKSEVLPGSDQQKAIDLYKSIIDTISRNKLGINPIKADLKKIEAIQNIDDLEAFLIEKEPTGGIGFFGFFVGTNPKNSNINSAYLGSGSLGLPDRDYYVKDDTDSKDKRAQYVAHITKMLQYLGDTEAEASAQAKRILAFETRLAEPKMDKVERRDARKRYNPKSIAELQNMVPAINWNTYFKGIGVKSIDTIIVSELKYTEALQNILAENNVDDWKAYLRWSLFNRSAGTLSTEIENANFEFYGKTLRGAKQQRPLEERALLTVNSTVGEALGKLYVDEVFPAEAKARAEKMIANVIKAFENRIRNASWMTEETKEKAVEKLLALNVKIAYPDKWKDYSDLEIHSTDENGSFSQNMQNVSAWSHKKNLEDLGQPVDKSRWGMSPQTVNAYFNPSFNEIVFPAAILQPPFFNFHADDAVNYGGIGAVIGHEISHCFDDSGARYDKNGNLNNWWTDEDLKQFEALGKDLADQYSAIQVLPETNINGPFTLGENIGDLGGVNAAYDALQLSFKDNGRPEDIDGFTAEQRFFMSWATVWRTKMRDDALKNQIKTDPHSPGMTRAVQPLLNIDAFYEAFNIKDTDSLYLEPSKRVKIW</sequence>
<dbReference type="Proteomes" id="UP000602057">
    <property type="component" value="Unassembled WGS sequence"/>
</dbReference>
<evidence type="ECO:0000256" key="7">
    <source>
        <dbReference type="ARBA" id="ARBA00023049"/>
    </source>
</evidence>
<dbReference type="Pfam" id="PF01431">
    <property type="entry name" value="Peptidase_M13"/>
    <property type="match status" value="1"/>
</dbReference>
<keyword evidence="7" id="KW-0482">Metalloprotease</keyword>
<dbReference type="PANTHER" id="PTHR11733">
    <property type="entry name" value="ZINC METALLOPROTEASE FAMILY M13 NEPRILYSIN-RELATED"/>
    <property type="match status" value="1"/>
</dbReference>
<dbReference type="PROSITE" id="PS51885">
    <property type="entry name" value="NEPRILYSIN"/>
    <property type="match status" value="1"/>
</dbReference>
<keyword evidence="3" id="KW-0645">Protease</keyword>
<dbReference type="InterPro" id="IPR024079">
    <property type="entry name" value="MetalloPept_cat_dom_sf"/>
</dbReference>
<evidence type="ECO:0000256" key="4">
    <source>
        <dbReference type="ARBA" id="ARBA00022723"/>
    </source>
</evidence>
<evidence type="ECO:0000259" key="9">
    <source>
        <dbReference type="Pfam" id="PF05649"/>
    </source>
</evidence>
<keyword evidence="11" id="KW-1185">Reference proteome</keyword>
<dbReference type="InterPro" id="IPR042089">
    <property type="entry name" value="Peptidase_M13_dom_2"/>
</dbReference>
<dbReference type="InterPro" id="IPR008753">
    <property type="entry name" value="Peptidase_M13_N"/>
</dbReference>
<proteinExistence type="inferred from homology"/>
<comment type="similarity">
    <text evidence="2">Belongs to the peptidase M13 family.</text>
</comment>
<dbReference type="GO" id="GO:0016485">
    <property type="term" value="P:protein processing"/>
    <property type="evidence" value="ECO:0007669"/>
    <property type="project" value="TreeGrafter"/>
</dbReference>
<dbReference type="GO" id="GO:0046872">
    <property type="term" value="F:metal ion binding"/>
    <property type="evidence" value="ECO:0007669"/>
    <property type="project" value="UniProtKB-KW"/>
</dbReference>
<keyword evidence="4" id="KW-0479">Metal-binding</keyword>
<protein>
    <submittedName>
        <fullName evidence="10">M13 family metallopeptidase</fullName>
    </submittedName>
</protein>
<evidence type="ECO:0000313" key="10">
    <source>
        <dbReference type="EMBL" id="MBD0836575.1"/>
    </source>
</evidence>
<dbReference type="EMBL" id="JACVXC010000006">
    <property type="protein sequence ID" value="MBD0836575.1"/>
    <property type="molecule type" value="Genomic_DNA"/>
</dbReference>
<feature type="domain" description="Peptidase M13 C-terminal" evidence="8">
    <location>
        <begin position="492"/>
        <end position="694"/>
    </location>
</feature>
<evidence type="ECO:0000256" key="2">
    <source>
        <dbReference type="ARBA" id="ARBA00007357"/>
    </source>
</evidence>
<evidence type="ECO:0000313" key="11">
    <source>
        <dbReference type="Proteomes" id="UP000602057"/>
    </source>
</evidence>
<evidence type="ECO:0000256" key="5">
    <source>
        <dbReference type="ARBA" id="ARBA00022801"/>
    </source>
</evidence>
<dbReference type="PRINTS" id="PR00786">
    <property type="entry name" value="NEPRILYSIN"/>
</dbReference>
<reference evidence="10" key="2">
    <citation type="submission" date="2020-09" db="EMBL/GenBank/DDBJ databases">
        <authorList>
            <person name="Wu Z."/>
        </authorList>
    </citation>
    <scope>NUCLEOTIDE SEQUENCE</scope>
    <source>
        <strain evidence="10">SC17</strain>
    </source>
</reference>
<dbReference type="Gene3D" id="3.40.390.10">
    <property type="entry name" value="Collagenase (Catalytic Domain)"/>
    <property type="match status" value="1"/>
</dbReference>
<dbReference type="AlphaFoldDB" id="A0A8J6QBL1"/>
<dbReference type="Gene3D" id="1.10.1380.10">
    <property type="entry name" value="Neutral endopeptidase , domain2"/>
    <property type="match status" value="1"/>
</dbReference>
<dbReference type="PANTHER" id="PTHR11733:SF167">
    <property type="entry name" value="FI17812P1-RELATED"/>
    <property type="match status" value="1"/>
</dbReference>
<reference evidence="10" key="1">
    <citation type="journal article" date="2013" name="Int. J. Syst. Evol. Microbiol.">
        <title>Aestuariibaculum suncheonense gen. nov., sp. nov., a marine bacterium of the family Flavobacteriaceae isolated from a tidal flat and emended descriptions of the genera Gaetbulibacter and Tamlana.</title>
        <authorList>
            <person name="Jeong S.H."/>
            <person name="Park M.S."/>
            <person name="Jin H.M."/>
            <person name="Lee K."/>
            <person name="Park W."/>
            <person name="Jeon C.O."/>
        </authorList>
    </citation>
    <scope>NUCLEOTIDE SEQUENCE</scope>
    <source>
        <strain evidence="10">SC17</strain>
    </source>
</reference>
<gene>
    <name evidence="10" type="ORF">ICJ84_14135</name>
</gene>
<dbReference type="GO" id="GO:0004222">
    <property type="term" value="F:metalloendopeptidase activity"/>
    <property type="evidence" value="ECO:0007669"/>
    <property type="project" value="InterPro"/>
</dbReference>
<dbReference type="InterPro" id="IPR000718">
    <property type="entry name" value="Peptidase_M13"/>
</dbReference>
<dbReference type="GO" id="GO:0005886">
    <property type="term" value="C:plasma membrane"/>
    <property type="evidence" value="ECO:0007669"/>
    <property type="project" value="TreeGrafter"/>
</dbReference>
<comment type="caution">
    <text evidence="10">The sequence shown here is derived from an EMBL/GenBank/DDBJ whole genome shotgun (WGS) entry which is preliminary data.</text>
</comment>